<keyword evidence="5" id="KW-1185">Reference proteome</keyword>
<name>A0A9E7GFZ4_9LILI</name>
<organism evidence="4 5">
    <name type="scientific">Musa troglodytarum</name>
    <name type="common">fe'i banana</name>
    <dbReference type="NCBI Taxonomy" id="320322"/>
    <lineage>
        <taxon>Eukaryota</taxon>
        <taxon>Viridiplantae</taxon>
        <taxon>Streptophyta</taxon>
        <taxon>Embryophyta</taxon>
        <taxon>Tracheophyta</taxon>
        <taxon>Spermatophyta</taxon>
        <taxon>Magnoliopsida</taxon>
        <taxon>Liliopsida</taxon>
        <taxon>Zingiberales</taxon>
        <taxon>Musaceae</taxon>
        <taxon>Musa</taxon>
    </lineage>
</organism>
<dbReference type="InterPro" id="IPR000315">
    <property type="entry name" value="Znf_B-box"/>
</dbReference>
<dbReference type="AlphaFoldDB" id="A0A9E7GFZ4"/>
<gene>
    <name evidence="4" type="ORF">MUK42_11392</name>
</gene>
<evidence type="ECO:0000256" key="2">
    <source>
        <dbReference type="SAM" id="MobiDB-lite"/>
    </source>
</evidence>
<evidence type="ECO:0000313" key="4">
    <source>
        <dbReference type="EMBL" id="URE14699.1"/>
    </source>
</evidence>
<feature type="domain" description="B box-type" evidence="3">
    <location>
        <begin position="249"/>
        <end position="292"/>
    </location>
</feature>
<feature type="region of interest" description="Disordered" evidence="2">
    <location>
        <begin position="78"/>
        <end position="130"/>
    </location>
</feature>
<protein>
    <submittedName>
        <fullName evidence="4">Zinc-binding protein</fullName>
    </submittedName>
</protein>
<evidence type="ECO:0000313" key="5">
    <source>
        <dbReference type="Proteomes" id="UP001055439"/>
    </source>
</evidence>
<feature type="compositionally biased region" description="Polar residues" evidence="2">
    <location>
        <begin position="397"/>
        <end position="407"/>
    </location>
</feature>
<dbReference type="InterPro" id="IPR006734">
    <property type="entry name" value="PLATZ"/>
</dbReference>
<dbReference type="PANTHER" id="PTHR31065">
    <property type="entry name" value="PLATZ TRANSCRIPTION FACTOR FAMILY PROTEIN"/>
    <property type="match status" value="1"/>
</dbReference>
<evidence type="ECO:0000256" key="1">
    <source>
        <dbReference type="PROSITE-ProRule" id="PRU00024"/>
    </source>
</evidence>
<dbReference type="PROSITE" id="PS50119">
    <property type="entry name" value="ZF_BBOX"/>
    <property type="match status" value="1"/>
</dbReference>
<keyword evidence="1" id="KW-0862">Zinc</keyword>
<reference evidence="4" key="1">
    <citation type="submission" date="2022-05" db="EMBL/GenBank/DDBJ databases">
        <title>The Musa troglodytarum L. genome provides insights into the mechanism of non-climacteric behaviour and enrichment of carotenoids.</title>
        <authorList>
            <person name="Wang J."/>
        </authorList>
    </citation>
    <scope>NUCLEOTIDE SEQUENCE</scope>
    <source>
        <tissue evidence="4">Leaf</tissue>
    </source>
</reference>
<feature type="region of interest" description="Disordered" evidence="2">
    <location>
        <begin position="1"/>
        <end position="33"/>
    </location>
</feature>
<feature type="region of interest" description="Disordered" evidence="2">
    <location>
        <begin position="392"/>
        <end position="416"/>
    </location>
</feature>
<dbReference type="Pfam" id="PF04640">
    <property type="entry name" value="PLATZ"/>
    <property type="match status" value="1"/>
</dbReference>
<keyword evidence="1" id="KW-0863">Zinc-finger</keyword>
<dbReference type="GO" id="GO:0008270">
    <property type="term" value="F:zinc ion binding"/>
    <property type="evidence" value="ECO:0007669"/>
    <property type="project" value="UniProtKB-KW"/>
</dbReference>
<evidence type="ECO:0000259" key="3">
    <source>
        <dbReference type="PROSITE" id="PS50119"/>
    </source>
</evidence>
<sequence length="440" mass="48161">MHTPQWPRNAGDSPDEGGPDGHARRNVATAEPSCRAEQPQLFASHVTACFPGPHAITLRKLKQLCTFSFAATTKEIWEGTRRVGPGGEPHGEHRTAPAAPTALSNGRRRPPDRAEISPPAPPQPSLTTWVPPAPPVSSNWNVGGARGRIFICSAKEKKIAFLIKSTQLLPMGTALRNSLQWFGFFLGERIDGFCKVGYAFHYKKKSVIKTQAEESLLGKIRGRGRRRSAAEAGGSGWVELLLRSKFFGVCEEHKETRKSEENIYCVDCGRRMCPHCVAGPACPHRGHRLLQIRRYVYQDVVRVHDMQKLLDCSRVQPYTVNGAKVVLLNPRTQSKPSKSNAGGSACEICRRSISEPNRCCSIACMVDVEGVAARGPVGCNPSEPYLPTLTAGLEGSESPSCSVSPQPSDAGPDDFHPWITEAPCRKVHRRKGCPRRAPLL</sequence>
<dbReference type="Proteomes" id="UP001055439">
    <property type="component" value="Chromosome 7"/>
</dbReference>
<dbReference type="OrthoDB" id="724537at2759"/>
<proteinExistence type="predicted"/>
<dbReference type="CDD" id="cd19756">
    <property type="entry name" value="Bbox2"/>
    <property type="match status" value="1"/>
</dbReference>
<dbReference type="PANTHER" id="PTHR31065:SF90">
    <property type="entry name" value="(WILD MALAYSIAN BANANA) HYPOTHETICAL PROTEIN"/>
    <property type="match status" value="1"/>
</dbReference>
<keyword evidence="1" id="KW-0479">Metal-binding</keyword>
<dbReference type="EMBL" id="CP097509">
    <property type="protein sequence ID" value="URE14699.1"/>
    <property type="molecule type" value="Genomic_DNA"/>
</dbReference>
<accession>A0A9E7GFZ4</accession>